<feature type="region of interest" description="Disordered" evidence="13">
    <location>
        <begin position="679"/>
        <end position="702"/>
    </location>
</feature>
<evidence type="ECO:0000256" key="9">
    <source>
        <dbReference type="ARBA" id="ARBA00048679"/>
    </source>
</evidence>
<dbReference type="GO" id="GO:0005829">
    <property type="term" value="C:cytosol"/>
    <property type="evidence" value="ECO:0007669"/>
    <property type="project" value="TreeGrafter"/>
</dbReference>
<dbReference type="InterPro" id="IPR000719">
    <property type="entry name" value="Prot_kinase_dom"/>
</dbReference>
<dbReference type="InterPro" id="IPR041715">
    <property type="entry name" value="HisRS-like_core"/>
</dbReference>
<keyword evidence="3" id="KW-0808">Transferase</keyword>
<keyword evidence="5 16" id="KW-0418">Kinase</keyword>
<dbReference type="SMART" id="SM00591">
    <property type="entry name" value="RWD"/>
    <property type="match status" value="1"/>
</dbReference>
<dbReference type="InterPro" id="IPR016255">
    <property type="entry name" value="Gcn2"/>
</dbReference>
<dbReference type="Pfam" id="PF05773">
    <property type="entry name" value="RWD"/>
    <property type="match status" value="1"/>
</dbReference>
<evidence type="ECO:0000256" key="12">
    <source>
        <dbReference type="PROSITE-ProRule" id="PRU10141"/>
    </source>
</evidence>
<evidence type="ECO:0000313" key="17">
    <source>
        <dbReference type="Proteomes" id="UP000076154"/>
    </source>
</evidence>
<feature type="region of interest" description="Disordered" evidence="13">
    <location>
        <begin position="138"/>
        <end position="203"/>
    </location>
</feature>
<dbReference type="OrthoDB" id="341578at2759"/>
<feature type="binding site" evidence="11">
    <location>
        <begin position="557"/>
        <end position="565"/>
    </location>
    <ligand>
        <name>ATP</name>
        <dbReference type="ChEBI" id="CHEBI:30616"/>
    </ligand>
</feature>
<dbReference type="Gene3D" id="3.40.50.800">
    <property type="entry name" value="Anticodon-binding domain"/>
    <property type="match status" value="1"/>
</dbReference>
<feature type="binding site" evidence="12">
    <location>
        <position position="581"/>
    </location>
    <ligand>
        <name>ATP</name>
        <dbReference type="ChEBI" id="CHEBI:30616"/>
    </ligand>
</feature>
<name>A0A369JYI5_HYPMA</name>
<evidence type="ECO:0000313" key="16">
    <source>
        <dbReference type="EMBL" id="RDB27411.1"/>
    </source>
</evidence>
<dbReference type="PANTHER" id="PTHR11042:SF136">
    <property type="entry name" value="EIF-2-ALPHA KINASE GCN2"/>
    <property type="match status" value="1"/>
</dbReference>
<comment type="catalytic activity">
    <reaction evidence="8">
        <text>L-threonyl-[protein] + ATP = O-phospho-L-threonyl-[protein] + ADP + H(+)</text>
        <dbReference type="Rhea" id="RHEA:46608"/>
        <dbReference type="Rhea" id="RHEA-COMP:11060"/>
        <dbReference type="Rhea" id="RHEA-COMP:11605"/>
        <dbReference type="ChEBI" id="CHEBI:15378"/>
        <dbReference type="ChEBI" id="CHEBI:30013"/>
        <dbReference type="ChEBI" id="CHEBI:30616"/>
        <dbReference type="ChEBI" id="CHEBI:61977"/>
        <dbReference type="ChEBI" id="CHEBI:456216"/>
        <dbReference type="EC" id="2.7.11.1"/>
    </reaction>
</comment>
<dbReference type="EC" id="2.7.11.1" evidence="1"/>
<dbReference type="InterPro" id="IPR008271">
    <property type="entry name" value="Ser/Thr_kinase_AS"/>
</dbReference>
<dbReference type="InterPro" id="IPR050339">
    <property type="entry name" value="CC_SR_Kinase"/>
</dbReference>
<feature type="domain" description="Protein kinase" evidence="14">
    <location>
        <begin position="551"/>
        <end position="919"/>
    </location>
</feature>
<dbReference type="PROSITE" id="PS50908">
    <property type="entry name" value="RWD"/>
    <property type="match status" value="1"/>
</dbReference>
<evidence type="ECO:0000256" key="6">
    <source>
        <dbReference type="ARBA" id="ARBA00022840"/>
    </source>
</evidence>
<dbReference type="PROSITE" id="PS50011">
    <property type="entry name" value="PROTEIN_KINASE_DOM"/>
    <property type="match status" value="2"/>
</dbReference>
<dbReference type="PANTHER" id="PTHR11042">
    <property type="entry name" value="EUKARYOTIC TRANSLATION INITIATION FACTOR 2-ALPHA KINASE EIF2-ALPHA KINASE -RELATED"/>
    <property type="match status" value="1"/>
</dbReference>
<evidence type="ECO:0000259" key="15">
    <source>
        <dbReference type="PROSITE" id="PS50908"/>
    </source>
</evidence>
<feature type="compositionally biased region" description="Low complexity" evidence="13">
    <location>
        <begin position="686"/>
        <end position="697"/>
    </location>
</feature>
<dbReference type="PIRSF" id="PIRSF000660">
    <property type="entry name" value="Ser/Thr_PK_GCN2"/>
    <property type="match status" value="1"/>
</dbReference>
<dbReference type="InterPro" id="IPR006575">
    <property type="entry name" value="RWD_dom"/>
</dbReference>
<dbReference type="Pfam" id="PF13393">
    <property type="entry name" value="tRNA-synt_His"/>
    <property type="match status" value="1"/>
</dbReference>
<dbReference type="InterPro" id="IPR045864">
    <property type="entry name" value="aa-tRNA-synth_II/BPL/LPL"/>
</dbReference>
<feature type="active site" description="Proton acceptor" evidence="10">
    <location>
        <position position="775"/>
    </location>
</feature>
<evidence type="ECO:0000256" key="11">
    <source>
        <dbReference type="PIRSR" id="PIRSR000660-2"/>
    </source>
</evidence>
<feature type="binding site" evidence="11">
    <location>
        <position position="580"/>
    </location>
    <ligand>
        <name>ATP</name>
        <dbReference type="ChEBI" id="CHEBI:30616"/>
    </ligand>
</feature>
<dbReference type="SUPFAM" id="SSF55681">
    <property type="entry name" value="Class II aaRS and biotin synthetases"/>
    <property type="match status" value="1"/>
</dbReference>
<dbReference type="InterPro" id="IPR011009">
    <property type="entry name" value="Kinase-like_dom_sf"/>
</dbReference>
<dbReference type="GO" id="GO:0005634">
    <property type="term" value="C:nucleus"/>
    <property type="evidence" value="ECO:0007669"/>
    <property type="project" value="TreeGrafter"/>
</dbReference>
<dbReference type="CDD" id="cd23823">
    <property type="entry name" value="RWD_GCN2"/>
    <property type="match status" value="1"/>
</dbReference>
<dbReference type="GO" id="GO:0005524">
    <property type="term" value="F:ATP binding"/>
    <property type="evidence" value="ECO:0007669"/>
    <property type="project" value="UniProtKB-UniRule"/>
</dbReference>
<comment type="similarity">
    <text evidence="7">Belongs to the protein kinase superfamily. Ser/Thr protein kinase family. GCN2 subfamily.</text>
</comment>
<dbReference type="CDD" id="cd14046">
    <property type="entry name" value="STKc_EIF2AK4_GCN2_rpt2"/>
    <property type="match status" value="1"/>
</dbReference>
<dbReference type="SUPFAM" id="SSF56112">
    <property type="entry name" value="Protein kinase-like (PK-like)"/>
    <property type="match status" value="2"/>
</dbReference>
<sequence>MDSERERQELEITALKSIYEENFFETPPPKAWKGAARLPEFSIRVIHPTRDKISFNLNVKLPKTYPTLACPIFTIQKPIEGLTNEQVVILSHTITAEAQKNRGSEMVFQIVDFCQDWMEKNIRPPQEVSGSLAVQMTQRAMDEERARKQREAEEAERAAKAAQEREEEFKEEAMRELAEREQQYRARKRANSEATETPMSGDTMTESFTHEIEINGVSFNTVRLFHPRQESLGTVYMADPICDDINTTLPLELYVVNFYSHYYTTSQGRKKLKQVESEIQRLTTIRHANHTSVFAVKLTQPHSSGPSQLMVLSEQPPPLTLQDVLEDCEFLREDRASDYLAQILAGLNAIHAGDLVHRGISARSIGITSGDRAAPSKQIKLGRVGYPTRLLDLHRSNPFGSDFPPNPEEPQIPDAWLSPDVKNESSLLYTRQRDIHSVGIVLLQMLFGLDVTERYSDIHAVLQSPLASSTALARLAANMILPTKKNQSCLSLLGDLAQTSHQSASRTLPAMPLSADPRTPMPTHQGSPEMPSYFQAGPPAPRYSSRWKTDFEELELLGKGAFGSVVKARNRLDGRIYAVKKVRLKTAGSDTKIFREVNALSRLSHRFIVRYFTTWVEVSDEPVSAAASDDSEAESGTDTADGMTSVPNSGERHLPTNGGGLTIDFDELNDRGSLSNKSSFPSIHFGGASSPGTGESSGSDEELGENLFVRDVDRPTTPMPLTESRTLYIQMEFVERQTLKERVDEGLTEDEAWRLFQQIVDALVHMSSHMILHRDIKLTNIFIDAKGDCKVGDFGLATSSLAAVDPSDVSPNMPTEDMTLEVGTRLYIAPEVSSRKRGPRNHNKADMYSLGIVFFEMNYSFSTGAERIAVIEDLRKPDIFFPRGWDPRRTRQREIITWLLQHRPEDRPTALELSNSPLLPQRLEDEYFKGALSLMTKADSPHQQAVLQSLFSQPPRPSRGFLYDLEADLPEHAVLNGIVQERLTAMFRLHGAVDMEPPLIMPVIDADDEIHKATFIDKHGDVVTLPDNMIVPFARLAARGNIKRIKRFHIADIFRPNPVAGHPKVQKAAVFDIITPDLAMGPIASGAELIAVAHDCLNSFPNLAPNYDIHISHSKIVELILTRLPSGQRNPVIDILSQSKSSVSQKRALLLKRGLLRSTADELELLSEIDEDIDGFTSRLEKLSPGLVILMQPFVDELKKTVEYAKATKVGRPILFHPLMLGSHHSHFADGILIEVVRKNKRSDVLAAGGRYDNLIARHAPLKSQVDVICAMGIQIAVEKITVALASYQSSSVKALVKEERSFGYWSPRRCDVYVVSYHPGYLQDRLDVVSYLWQHNISADLMYESGLPDADHENHIDMCIREGILFTVYPRPRTGRRDQPAFKVKSILKGSEIDLSRQELVGWLQSEIAEQKRIDLATSGAPTTSDIVQHTLPSKDPTASSDVQLILPTDTKKQRKQVKQLFLDRAYETVVDVKSAFQSNFPTLAVDVPPVVFDSMTRNSAWITEEEPWKAILSAFPTPHTAYAQQIREAAAKRKSEGHRFLLLFAVREERVQLVSLSQNVREGFY</sequence>
<dbReference type="InParanoid" id="A0A369JYI5"/>
<dbReference type="GO" id="GO:1990625">
    <property type="term" value="P:negative regulation of cytoplasmic translational initiation in response to stress"/>
    <property type="evidence" value="ECO:0007669"/>
    <property type="project" value="TreeGrafter"/>
</dbReference>
<feature type="compositionally biased region" description="Polar residues" evidence="13">
    <location>
        <begin position="192"/>
        <end position="203"/>
    </location>
</feature>
<accession>A0A369JYI5</accession>
<dbReference type="Pfam" id="PF12745">
    <property type="entry name" value="HGTP_anticodon2"/>
    <property type="match status" value="1"/>
</dbReference>
<evidence type="ECO:0000256" key="13">
    <source>
        <dbReference type="SAM" id="MobiDB-lite"/>
    </source>
</evidence>
<dbReference type="Gene3D" id="1.10.510.10">
    <property type="entry name" value="Transferase(Phosphotransferase) domain 1"/>
    <property type="match status" value="2"/>
</dbReference>
<keyword evidence="4 11" id="KW-0547">Nucleotide-binding</keyword>
<proteinExistence type="inferred from homology"/>
<evidence type="ECO:0000256" key="7">
    <source>
        <dbReference type="ARBA" id="ARBA00037982"/>
    </source>
</evidence>
<organism evidence="16 17">
    <name type="scientific">Hypsizygus marmoreus</name>
    <name type="common">White beech mushroom</name>
    <name type="synonym">Agaricus marmoreus</name>
    <dbReference type="NCBI Taxonomy" id="39966"/>
    <lineage>
        <taxon>Eukaryota</taxon>
        <taxon>Fungi</taxon>
        <taxon>Dikarya</taxon>
        <taxon>Basidiomycota</taxon>
        <taxon>Agaricomycotina</taxon>
        <taxon>Agaricomycetes</taxon>
        <taxon>Agaricomycetidae</taxon>
        <taxon>Agaricales</taxon>
        <taxon>Tricholomatineae</taxon>
        <taxon>Lyophyllaceae</taxon>
        <taxon>Hypsizygus</taxon>
    </lineage>
</organism>
<dbReference type="STRING" id="39966.A0A369JYI5"/>
<feature type="domain" description="RWD" evidence="15">
    <location>
        <begin position="10"/>
        <end position="121"/>
    </location>
</feature>
<dbReference type="PROSITE" id="PS00107">
    <property type="entry name" value="PROTEIN_KINASE_ATP"/>
    <property type="match status" value="1"/>
</dbReference>
<evidence type="ECO:0000259" key="14">
    <source>
        <dbReference type="PROSITE" id="PS50011"/>
    </source>
</evidence>
<evidence type="ECO:0000256" key="8">
    <source>
        <dbReference type="ARBA" id="ARBA00047899"/>
    </source>
</evidence>
<dbReference type="Gene3D" id="3.30.200.20">
    <property type="entry name" value="Phosphorylase Kinase, domain 1"/>
    <property type="match status" value="1"/>
</dbReference>
<dbReference type="Proteomes" id="UP000076154">
    <property type="component" value="Unassembled WGS sequence"/>
</dbReference>
<dbReference type="Gene3D" id="3.30.930.10">
    <property type="entry name" value="Bira Bifunctional Protein, Domain 2"/>
    <property type="match status" value="1"/>
</dbReference>
<reference evidence="16" key="1">
    <citation type="submission" date="2018-04" db="EMBL/GenBank/DDBJ databases">
        <title>Whole genome sequencing of Hypsizygus marmoreus.</title>
        <authorList>
            <person name="Choi I.-G."/>
            <person name="Min B."/>
            <person name="Kim J.-G."/>
            <person name="Kim S."/>
            <person name="Oh Y.-L."/>
            <person name="Kong W.-S."/>
            <person name="Park H."/>
            <person name="Jeong J."/>
            <person name="Song E.-S."/>
        </authorList>
    </citation>
    <scope>NUCLEOTIDE SEQUENCE [LARGE SCALE GENOMIC DNA]</scope>
    <source>
        <strain evidence="16">51987-8</strain>
    </source>
</reference>
<feature type="domain" description="Protein kinase" evidence="14">
    <location>
        <begin position="221"/>
        <end position="504"/>
    </location>
</feature>
<keyword evidence="6 11" id="KW-0067">ATP-binding</keyword>
<dbReference type="InterPro" id="IPR036621">
    <property type="entry name" value="Anticodon-bd_dom_sf"/>
</dbReference>
<dbReference type="Pfam" id="PF00069">
    <property type="entry name" value="Pkinase"/>
    <property type="match status" value="3"/>
</dbReference>
<feature type="compositionally biased region" description="Basic and acidic residues" evidence="13">
    <location>
        <begin position="140"/>
        <end position="184"/>
    </location>
</feature>
<comment type="catalytic activity">
    <reaction evidence="9">
        <text>L-seryl-[protein] + ATP = O-phospho-L-seryl-[protein] + ADP + H(+)</text>
        <dbReference type="Rhea" id="RHEA:17989"/>
        <dbReference type="Rhea" id="RHEA-COMP:9863"/>
        <dbReference type="Rhea" id="RHEA-COMP:11604"/>
        <dbReference type="ChEBI" id="CHEBI:15378"/>
        <dbReference type="ChEBI" id="CHEBI:29999"/>
        <dbReference type="ChEBI" id="CHEBI:30616"/>
        <dbReference type="ChEBI" id="CHEBI:83421"/>
        <dbReference type="ChEBI" id="CHEBI:456216"/>
        <dbReference type="EC" id="2.7.11.1"/>
    </reaction>
</comment>
<evidence type="ECO:0000256" key="4">
    <source>
        <dbReference type="ARBA" id="ARBA00022741"/>
    </source>
</evidence>
<dbReference type="Gene3D" id="3.10.110.10">
    <property type="entry name" value="Ubiquitin Conjugating Enzyme"/>
    <property type="match status" value="1"/>
</dbReference>
<gene>
    <name evidence="16" type="primary">gcn2</name>
    <name evidence="16" type="ORF">Hypma_004365</name>
</gene>
<dbReference type="GO" id="GO:0004694">
    <property type="term" value="F:eukaryotic translation initiation factor 2alpha kinase activity"/>
    <property type="evidence" value="ECO:0007669"/>
    <property type="project" value="InterPro"/>
</dbReference>
<protein>
    <recommendedName>
        <fullName evidence="1">non-specific serine/threonine protein kinase</fullName>
        <ecNumber evidence="1">2.7.11.1</ecNumber>
    </recommendedName>
</protein>
<dbReference type="EMBL" id="LUEZ02000017">
    <property type="protein sequence ID" value="RDB27411.1"/>
    <property type="molecule type" value="Genomic_DNA"/>
</dbReference>
<feature type="region of interest" description="Disordered" evidence="13">
    <location>
        <begin position="622"/>
        <end position="662"/>
    </location>
</feature>
<evidence type="ECO:0000256" key="3">
    <source>
        <dbReference type="ARBA" id="ARBA00022679"/>
    </source>
</evidence>
<keyword evidence="2" id="KW-0723">Serine/threonine-protein kinase</keyword>
<dbReference type="FunCoup" id="A0A369JYI5">
    <property type="interactions" value="592"/>
</dbReference>
<dbReference type="SUPFAM" id="SSF54495">
    <property type="entry name" value="UBC-like"/>
    <property type="match status" value="1"/>
</dbReference>
<evidence type="ECO:0000256" key="1">
    <source>
        <dbReference type="ARBA" id="ARBA00012513"/>
    </source>
</evidence>
<feature type="region of interest" description="Disordered" evidence="13">
    <location>
        <begin position="501"/>
        <end position="541"/>
    </location>
</feature>
<evidence type="ECO:0000256" key="5">
    <source>
        <dbReference type="ARBA" id="ARBA00022777"/>
    </source>
</evidence>
<evidence type="ECO:0000256" key="10">
    <source>
        <dbReference type="PIRSR" id="PIRSR000660-1"/>
    </source>
</evidence>
<evidence type="ECO:0000256" key="2">
    <source>
        <dbReference type="ARBA" id="ARBA00022527"/>
    </source>
</evidence>
<dbReference type="GO" id="GO:0000077">
    <property type="term" value="P:DNA damage checkpoint signaling"/>
    <property type="evidence" value="ECO:0007669"/>
    <property type="project" value="InterPro"/>
</dbReference>
<dbReference type="SMART" id="SM00220">
    <property type="entry name" value="S_TKc"/>
    <property type="match status" value="1"/>
</dbReference>
<dbReference type="InterPro" id="IPR017441">
    <property type="entry name" value="Protein_kinase_ATP_BS"/>
</dbReference>
<keyword evidence="17" id="KW-1185">Reference proteome</keyword>
<dbReference type="InterPro" id="IPR016135">
    <property type="entry name" value="UBQ-conjugating_enzyme/RWD"/>
</dbReference>
<dbReference type="InterPro" id="IPR024435">
    <property type="entry name" value="HisRS-related_dom"/>
</dbReference>
<dbReference type="PROSITE" id="PS00108">
    <property type="entry name" value="PROTEIN_KINASE_ST"/>
    <property type="match status" value="1"/>
</dbReference>
<comment type="caution">
    <text evidence="16">The sequence shown here is derived from an EMBL/GenBank/DDBJ whole genome shotgun (WGS) entry which is preliminary data.</text>
</comment>